<organism evidence="1 2">
    <name type="scientific">Kipferlia bialata</name>
    <dbReference type="NCBI Taxonomy" id="797122"/>
    <lineage>
        <taxon>Eukaryota</taxon>
        <taxon>Metamonada</taxon>
        <taxon>Carpediemonas-like organisms</taxon>
        <taxon>Kipferlia</taxon>
    </lineage>
</organism>
<name>A0A391NJS7_9EUKA</name>
<reference evidence="1 2" key="1">
    <citation type="journal article" date="2018" name="PLoS ONE">
        <title>The draft genome of Kipferlia bialata reveals reductive genome evolution in fornicate parasites.</title>
        <authorList>
            <person name="Tanifuji G."/>
            <person name="Takabayashi S."/>
            <person name="Kume K."/>
            <person name="Takagi M."/>
            <person name="Nakayama T."/>
            <person name="Kamikawa R."/>
            <person name="Inagaki Y."/>
            <person name="Hashimoto T."/>
        </authorList>
    </citation>
    <scope>NUCLEOTIDE SEQUENCE [LARGE SCALE GENOMIC DNA]</scope>
    <source>
        <strain evidence="1">NY0173</strain>
    </source>
</reference>
<feature type="non-terminal residue" evidence="1">
    <location>
        <position position="1"/>
    </location>
</feature>
<dbReference type="EMBL" id="BDIP01000562">
    <property type="protein sequence ID" value="GCA62371.1"/>
    <property type="molecule type" value="Genomic_DNA"/>
</dbReference>
<sequence length="29" mass="3258">GMVTKNVLKTVKSLPLKAMCSMLKDTQYE</sequence>
<dbReference type="Proteomes" id="UP000265618">
    <property type="component" value="Unassembled WGS sequence"/>
</dbReference>
<dbReference type="AlphaFoldDB" id="A0A391NJS7"/>
<evidence type="ECO:0000313" key="1">
    <source>
        <dbReference type="EMBL" id="GCA62371.1"/>
    </source>
</evidence>
<evidence type="ECO:0000313" key="2">
    <source>
        <dbReference type="Proteomes" id="UP000265618"/>
    </source>
</evidence>
<keyword evidence="2" id="KW-1185">Reference proteome</keyword>
<accession>A0A391NJS7</accession>
<proteinExistence type="predicted"/>
<gene>
    <name evidence="1" type="ORF">KIPB_003077</name>
</gene>
<protein>
    <submittedName>
        <fullName evidence="1">Uncharacterized protein</fullName>
    </submittedName>
</protein>
<comment type="caution">
    <text evidence="1">The sequence shown here is derived from an EMBL/GenBank/DDBJ whole genome shotgun (WGS) entry which is preliminary data.</text>
</comment>